<dbReference type="PANTHER" id="PTHR33365">
    <property type="entry name" value="YALI0B05434P"/>
    <property type="match status" value="1"/>
</dbReference>
<accession>A0ABR0EKM5</accession>
<comment type="similarity">
    <text evidence="1">Belongs to the ustYa family.</text>
</comment>
<sequence>MGESGYRLAKPDKPVLIPEGKAAERAGLKKGLLKRAKEDGGGYLNLLRKTSHWNYPYYKNLGLSEFKNDDDILFEHYVRQQLMCTVDFNVFGQVWVEKTQTAFPDFMTTHRCKNFETVRQWAYENQIEGNPKEMAMPLREGDIVLAEAP</sequence>
<protein>
    <submittedName>
        <fullName evidence="2">Uncharacterized protein</fullName>
    </submittedName>
</protein>
<evidence type="ECO:0000313" key="2">
    <source>
        <dbReference type="EMBL" id="KAK4502119.1"/>
    </source>
</evidence>
<evidence type="ECO:0000256" key="1">
    <source>
        <dbReference type="ARBA" id="ARBA00035112"/>
    </source>
</evidence>
<keyword evidence="3" id="KW-1185">Reference proteome</keyword>
<dbReference type="InterPro" id="IPR021765">
    <property type="entry name" value="UstYa-like"/>
</dbReference>
<reference evidence="2 3" key="1">
    <citation type="journal article" date="2023" name="G3 (Bethesda)">
        <title>A chromosome-level genome assembly of Zasmidium syzygii isolated from banana leaves.</title>
        <authorList>
            <person name="van Westerhoven A.C."/>
            <person name="Mehrabi R."/>
            <person name="Talebi R."/>
            <person name="Steentjes M.B.F."/>
            <person name="Corcolon B."/>
            <person name="Chong P.A."/>
            <person name="Kema G.H.J."/>
            <person name="Seidl M.F."/>
        </authorList>
    </citation>
    <scope>NUCLEOTIDE SEQUENCE [LARGE SCALE GENOMIC DNA]</scope>
    <source>
        <strain evidence="2 3">P124</strain>
    </source>
</reference>
<name>A0ABR0EKM5_ZASCE</name>
<dbReference type="EMBL" id="JAXOVC010000004">
    <property type="protein sequence ID" value="KAK4502119.1"/>
    <property type="molecule type" value="Genomic_DNA"/>
</dbReference>
<gene>
    <name evidence="2" type="ORF">PRZ48_005542</name>
</gene>
<comment type="caution">
    <text evidence="2">The sequence shown here is derived from an EMBL/GenBank/DDBJ whole genome shotgun (WGS) entry which is preliminary data.</text>
</comment>
<dbReference type="Pfam" id="PF11807">
    <property type="entry name" value="UstYa"/>
    <property type="match status" value="1"/>
</dbReference>
<organism evidence="2 3">
    <name type="scientific">Zasmidium cellare</name>
    <name type="common">Wine cellar mold</name>
    <name type="synonym">Racodium cellare</name>
    <dbReference type="NCBI Taxonomy" id="395010"/>
    <lineage>
        <taxon>Eukaryota</taxon>
        <taxon>Fungi</taxon>
        <taxon>Dikarya</taxon>
        <taxon>Ascomycota</taxon>
        <taxon>Pezizomycotina</taxon>
        <taxon>Dothideomycetes</taxon>
        <taxon>Dothideomycetidae</taxon>
        <taxon>Mycosphaerellales</taxon>
        <taxon>Mycosphaerellaceae</taxon>
        <taxon>Zasmidium</taxon>
    </lineage>
</organism>
<evidence type="ECO:0000313" key="3">
    <source>
        <dbReference type="Proteomes" id="UP001305779"/>
    </source>
</evidence>
<dbReference type="Proteomes" id="UP001305779">
    <property type="component" value="Unassembled WGS sequence"/>
</dbReference>
<proteinExistence type="inferred from homology"/>
<dbReference type="PANTHER" id="PTHR33365:SF13">
    <property type="entry name" value="TAT PATHWAY SIGNAL SEQUENCE"/>
    <property type="match status" value="1"/>
</dbReference>